<keyword evidence="2" id="KW-1185">Reference proteome</keyword>
<sequence length="194" mass="20347">MIRLSTLPSTREQARRALLLIGAPAPARLVVDVHGALFDGDLSIPALAALLRDEEREFAGDAQAAYTICPALQPDLTAARGLITLSTWPVAGRITAPATDTLAAVVRTAEFVAMRETAGPAAAALLRRLAEDVPGGPEAYAVHNPVALADAARTALAETAGVPLPPGIADRWAGLERRQQLFGVLGVPQQRGRR</sequence>
<reference evidence="1 2" key="1">
    <citation type="journal article" date="2014" name="J. Biotechnol.">
        <title>Complete genome sequence of the actinobacterium Actinoplanes friuliensis HAG 010964, producer of the lipopeptide antibiotic friulimycin.</title>
        <authorList>
            <person name="Ruckert C."/>
            <person name="Szczepanowski R."/>
            <person name="Albersmeier A."/>
            <person name="Goesmann A."/>
            <person name="Fischer N."/>
            <person name="Steinkamper A."/>
            <person name="Puhler A."/>
            <person name="Biener R."/>
            <person name="Schwartz D."/>
            <person name="Kalinowski J."/>
        </authorList>
    </citation>
    <scope>NUCLEOTIDE SEQUENCE [LARGE SCALE GENOMIC DNA]</scope>
    <source>
        <strain evidence="1 2">DSM 7358</strain>
    </source>
</reference>
<protein>
    <submittedName>
        <fullName evidence="1">Uncharacterized protein</fullName>
    </submittedName>
</protein>
<proteinExistence type="predicted"/>
<dbReference type="PATRIC" id="fig|1246995.3.peg.1236"/>
<dbReference type="EMBL" id="CP006272">
    <property type="protein sequence ID" value="AGZ39506.1"/>
    <property type="molecule type" value="Genomic_DNA"/>
</dbReference>
<name>U5VV24_9ACTN</name>
<gene>
    <name evidence="1" type="ORF">AFR_06085</name>
</gene>
<dbReference type="KEGG" id="afs:AFR_06085"/>
<evidence type="ECO:0000313" key="1">
    <source>
        <dbReference type="EMBL" id="AGZ39506.1"/>
    </source>
</evidence>
<dbReference type="OrthoDB" id="8443433at2"/>
<dbReference type="eggNOG" id="ENOG502ZN0K">
    <property type="taxonomic scope" value="Bacteria"/>
</dbReference>
<dbReference type="RefSeq" id="WP_023359037.1">
    <property type="nucleotide sequence ID" value="NC_022657.1"/>
</dbReference>
<accession>U5VV24</accession>
<dbReference type="Proteomes" id="UP000017746">
    <property type="component" value="Chromosome"/>
</dbReference>
<dbReference type="STRING" id="1246995.AFR_06085"/>
<organism evidence="1 2">
    <name type="scientific">Actinoplanes friuliensis DSM 7358</name>
    <dbReference type="NCBI Taxonomy" id="1246995"/>
    <lineage>
        <taxon>Bacteria</taxon>
        <taxon>Bacillati</taxon>
        <taxon>Actinomycetota</taxon>
        <taxon>Actinomycetes</taxon>
        <taxon>Micromonosporales</taxon>
        <taxon>Micromonosporaceae</taxon>
        <taxon>Actinoplanes</taxon>
    </lineage>
</organism>
<dbReference type="HOGENOM" id="CLU_1399862_0_0_11"/>
<evidence type="ECO:0000313" key="2">
    <source>
        <dbReference type="Proteomes" id="UP000017746"/>
    </source>
</evidence>
<dbReference type="AlphaFoldDB" id="U5VV24"/>